<evidence type="ECO:0000259" key="4">
    <source>
        <dbReference type="SMART" id="SM00895"/>
    </source>
</evidence>
<protein>
    <submittedName>
        <fullName evidence="5">GntR family transcriptional regulator</fullName>
    </submittedName>
</protein>
<dbReference type="SMART" id="SM00895">
    <property type="entry name" value="FCD"/>
    <property type="match status" value="1"/>
</dbReference>
<gene>
    <name evidence="5" type="ORF">Y5W_01746</name>
</gene>
<name>A0ABS0AS63_9GAMM</name>
<keyword evidence="6" id="KW-1185">Reference proteome</keyword>
<dbReference type="PANTHER" id="PTHR43537:SF51">
    <property type="entry name" value="HTH-TYPE TRANSCRIPTIONAL REGULATOR LGOR-RELATED"/>
    <property type="match status" value="1"/>
</dbReference>
<accession>A0ABS0AS63</accession>
<reference evidence="5 6" key="1">
    <citation type="submission" date="2012-09" db="EMBL/GenBank/DDBJ databases">
        <title>Genome Sequence of alkane-degrading Bacterium Alcanivorax sp. 521-1.</title>
        <authorList>
            <person name="Lai Q."/>
            <person name="Shao Z."/>
        </authorList>
    </citation>
    <scope>NUCLEOTIDE SEQUENCE [LARGE SCALE GENOMIC DNA]</scope>
    <source>
        <strain evidence="5 6">521-1</strain>
    </source>
</reference>
<dbReference type="EMBL" id="ARXX01000023">
    <property type="protein sequence ID" value="MBF5056452.1"/>
    <property type="molecule type" value="Genomic_DNA"/>
</dbReference>
<organism evidence="5 6">
    <name type="scientific">Alloalcanivorax profundimaris</name>
    <dbReference type="NCBI Taxonomy" id="2735259"/>
    <lineage>
        <taxon>Bacteria</taxon>
        <taxon>Pseudomonadati</taxon>
        <taxon>Pseudomonadota</taxon>
        <taxon>Gammaproteobacteria</taxon>
        <taxon>Oceanospirillales</taxon>
        <taxon>Alcanivoracaceae</taxon>
        <taxon>Alloalcanivorax</taxon>
    </lineage>
</organism>
<comment type="caution">
    <text evidence="5">The sequence shown here is derived from an EMBL/GenBank/DDBJ whole genome shotgun (WGS) entry which is preliminary data.</text>
</comment>
<dbReference type="InterPro" id="IPR008920">
    <property type="entry name" value="TF_FadR/GntR_C"/>
</dbReference>
<dbReference type="Gene3D" id="1.20.120.530">
    <property type="entry name" value="GntR ligand-binding domain-like"/>
    <property type="match status" value="1"/>
</dbReference>
<keyword evidence="1" id="KW-0805">Transcription regulation</keyword>
<keyword evidence="2" id="KW-0238">DNA-binding</keyword>
<evidence type="ECO:0000313" key="5">
    <source>
        <dbReference type="EMBL" id="MBF5056452.1"/>
    </source>
</evidence>
<proteinExistence type="predicted"/>
<evidence type="ECO:0000256" key="2">
    <source>
        <dbReference type="ARBA" id="ARBA00023125"/>
    </source>
</evidence>
<dbReference type="Proteomes" id="UP000662703">
    <property type="component" value="Unassembled WGS sequence"/>
</dbReference>
<keyword evidence="3" id="KW-0804">Transcription</keyword>
<evidence type="ECO:0000313" key="6">
    <source>
        <dbReference type="Proteomes" id="UP000662703"/>
    </source>
</evidence>
<evidence type="ECO:0000256" key="1">
    <source>
        <dbReference type="ARBA" id="ARBA00023015"/>
    </source>
</evidence>
<feature type="domain" description="GntR C-terminal" evidence="4">
    <location>
        <begin position="84"/>
        <end position="206"/>
    </location>
</feature>
<dbReference type="SUPFAM" id="SSF48008">
    <property type="entry name" value="GntR ligand-binding domain-like"/>
    <property type="match status" value="1"/>
</dbReference>
<dbReference type="PANTHER" id="PTHR43537">
    <property type="entry name" value="TRANSCRIPTIONAL REGULATOR, GNTR FAMILY"/>
    <property type="match status" value="1"/>
</dbReference>
<sequence>MLIQAASSVHAFLQRRNCEEGALLPPLSELGAELALPDKDVREAMYFLDRIGMVEDRLGIGRYLVALPSWQETKQRIKRAIFQDQLEMRIILESEAASLAAHRRNEEDLQEMHQALQAGKNAANNIGDCTRQILRFHSSLVAAAHNIALSSLYSHCAPVVEETIKEIARHVPPYKTNMSDQEVLLGTIKMGDGEAAAEMIHRMLTPALRISLVSGKILPD</sequence>
<dbReference type="RefSeq" id="WP_161384050.1">
    <property type="nucleotide sequence ID" value="NZ_ARXX01000023.1"/>
</dbReference>
<dbReference type="Pfam" id="PF07729">
    <property type="entry name" value="FCD"/>
    <property type="match status" value="1"/>
</dbReference>
<evidence type="ECO:0000256" key="3">
    <source>
        <dbReference type="ARBA" id="ARBA00023163"/>
    </source>
</evidence>
<dbReference type="InterPro" id="IPR011711">
    <property type="entry name" value="GntR_C"/>
</dbReference>